<evidence type="ECO:0000313" key="7">
    <source>
        <dbReference type="EMBL" id="ODN87142.1"/>
    </source>
</evidence>
<evidence type="ECO:0000256" key="3">
    <source>
        <dbReference type="ARBA" id="ARBA00038201"/>
    </source>
</evidence>
<keyword evidence="8" id="KW-1185">Reference proteome</keyword>
<evidence type="ECO:0000256" key="5">
    <source>
        <dbReference type="SAM" id="MobiDB-lite"/>
    </source>
</evidence>
<feature type="repeat" description="CHCR" evidence="4">
    <location>
        <begin position="765"/>
        <end position="927"/>
    </location>
</feature>
<feature type="region of interest" description="Disordered" evidence="5">
    <location>
        <begin position="505"/>
        <end position="566"/>
    </location>
</feature>
<dbReference type="SUPFAM" id="SSF101908">
    <property type="entry name" value="Putative isomerase YbhE"/>
    <property type="match status" value="1"/>
</dbReference>
<dbReference type="EMBL" id="AWGH01000029">
    <property type="protein sequence ID" value="ODN87142.1"/>
    <property type="molecule type" value="Genomic_DNA"/>
</dbReference>
<dbReference type="GO" id="GO:0012505">
    <property type="term" value="C:endomembrane system"/>
    <property type="evidence" value="ECO:0007669"/>
    <property type="project" value="UniProtKB-SubCell"/>
</dbReference>
<dbReference type="GO" id="GO:0000329">
    <property type="term" value="C:fungal-type vacuole membrane"/>
    <property type="evidence" value="ECO:0007669"/>
    <property type="project" value="TreeGrafter"/>
</dbReference>
<keyword evidence="2" id="KW-0472">Membrane</keyword>
<organism evidence="7 8">
    <name type="scientific">Cryptococcus wingfieldii CBS 7118</name>
    <dbReference type="NCBI Taxonomy" id="1295528"/>
    <lineage>
        <taxon>Eukaryota</taxon>
        <taxon>Fungi</taxon>
        <taxon>Dikarya</taxon>
        <taxon>Basidiomycota</taxon>
        <taxon>Agaricomycotina</taxon>
        <taxon>Tremellomycetes</taxon>
        <taxon>Tremellales</taxon>
        <taxon>Cryptococcaceae</taxon>
        <taxon>Cryptococcus</taxon>
    </lineage>
</organism>
<evidence type="ECO:0000256" key="1">
    <source>
        <dbReference type="ARBA" id="ARBA00004184"/>
    </source>
</evidence>
<dbReference type="InterPro" id="IPR019452">
    <property type="entry name" value="VPS39/TGF_beta_rcpt-assoc_1"/>
</dbReference>
<sequence length="1055" mass="114365">MSFSLAPLPVLTALKHRITAIHHHADRLYLGLANGQLQVYAYDGDGAELLKTIQPGKRQIDQLGVLPTSNLLAVLSDTVVTLYSLPDLTKSAPTLSQARTVHAFSITTYTPKRRKDEPPQEQRDLLVVGCRKKVVVFGAGERGLNEGWELSIPHSPRHIVFPPSPSSASLPTPIHLCFTSTTSALLHLNAESPSSHLTMTDVTTDKYPQSDIPDAGQKEEGAGSGLGMGMGRFTNFGGYVGIGGKNNGPLGVGTVTGEVLLAREDTGVFYSSEGSYTRSTSLRWPAPPDGLAYSNPFIYSVVPAPPASHAQGQTEGIGGTVQIHLAPMLREFTSLPIPAPSVGSLALGPTATLSTFPTGTSPKLLVTTTPTDKSLLAQGSSVYVLSSPPGDVLVDGLVRKGRVGDAIAFLESTSTLPRLTSPATTAPPTPSSTTSPKPYTLQTLQILQSLQLFAQGQYQTALESFARHNVNPVKVLALYPKGSIAGKLGVGREGWMDLFGGEGGRLEEGAHGEDKEDHPGEGGVKGLLETVKHGLQRTPSHETLSKETASIESSSTHLKSPAAADLAPEGELPRAALEALMFFLSDRRQKLAQPIASFSSSSSSTAFPSSPPLPPLSALSPAELFALPSLPFSQISPEELLRMAQIVYTGLVKVYLLSRPTLVGSLCRIENWCDVEEVEGLLKEKEKFGDLIDLYQGKKMHRKALEMVHDLAKEEDDPLDRYPPTISYLQKLPSSPPELLQLRFEFSKWILEEDVACGLEIFKGDEPPTSELPRKEVVDFLEGVQPSKKGKKKEACVSYLEWLIVDMGEKEGWAHEKLAELYLDGARLEKGEMFAKLLSFLETSEGYRAGKMLSRLKKDEMPEARAILLGRMGRHEDALKVYVYQLRDYTQAEAHVLPANAGARANNKTNIFAILLQLYLRPAPSYSSEQLHKPALALLAAHPSSLPMSSSLHLLPPLTPMSDVQTYLLQTLRSTHSNSYSGKVHAHLSEGRKEQIDLALMAVEGKRVRVGEQRVCPGCMKRLGVAAVAVHAPRGEVTHLHCKDKFSRKLESMRG</sequence>
<dbReference type="RefSeq" id="XP_019028916.1">
    <property type="nucleotide sequence ID" value="XM_019179158.1"/>
</dbReference>
<proteinExistence type="inferred from homology"/>
<feature type="compositionally biased region" description="Polar residues" evidence="5">
    <location>
        <begin position="546"/>
        <end position="558"/>
    </location>
</feature>
<evidence type="ECO:0000313" key="8">
    <source>
        <dbReference type="Proteomes" id="UP000094819"/>
    </source>
</evidence>
<dbReference type="InterPro" id="IPR001180">
    <property type="entry name" value="CNH_dom"/>
</dbReference>
<evidence type="ECO:0000256" key="2">
    <source>
        <dbReference type="ARBA" id="ARBA00023136"/>
    </source>
</evidence>
<dbReference type="AlphaFoldDB" id="A0A1E3IET5"/>
<feature type="domain" description="CNH" evidence="6">
    <location>
        <begin position="15"/>
        <end position="339"/>
    </location>
</feature>
<dbReference type="PANTHER" id="PTHR12894:SF49">
    <property type="entry name" value="VAM6_VPS39-LIKE PROTEIN"/>
    <property type="match status" value="1"/>
</dbReference>
<dbReference type="InterPro" id="IPR000547">
    <property type="entry name" value="Clathrin_H-chain/VPS_repeat"/>
</dbReference>
<dbReference type="InterPro" id="IPR032914">
    <property type="entry name" value="Vam6/VPS39/TRAP1"/>
</dbReference>
<dbReference type="GeneID" id="30196355"/>
<dbReference type="PROSITE" id="PS50236">
    <property type="entry name" value="CHCR"/>
    <property type="match status" value="1"/>
</dbReference>
<dbReference type="Pfam" id="PF10366">
    <property type="entry name" value="Vps39_1"/>
    <property type="match status" value="1"/>
</dbReference>
<dbReference type="PANTHER" id="PTHR12894">
    <property type="entry name" value="CNH DOMAIN CONTAINING"/>
    <property type="match status" value="1"/>
</dbReference>
<comment type="subcellular location">
    <subcellularLocation>
        <location evidence="1">Endomembrane system</location>
        <topology evidence="1">Peripheral membrane protein</topology>
    </subcellularLocation>
</comment>
<dbReference type="GO" id="GO:0006914">
    <property type="term" value="P:autophagy"/>
    <property type="evidence" value="ECO:0007669"/>
    <property type="project" value="TreeGrafter"/>
</dbReference>
<dbReference type="Pfam" id="PF00780">
    <property type="entry name" value="CNH"/>
    <property type="match status" value="1"/>
</dbReference>
<dbReference type="Pfam" id="PF10367">
    <property type="entry name" value="zf-Vps39_C"/>
    <property type="match status" value="1"/>
</dbReference>
<dbReference type="GO" id="GO:0006886">
    <property type="term" value="P:intracellular protein transport"/>
    <property type="evidence" value="ECO:0007669"/>
    <property type="project" value="UniProtKB-UniRule"/>
</dbReference>
<evidence type="ECO:0000259" key="6">
    <source>
        <dbReference type="PROSITE" id="PS50219"/>
    </source>
</evidence>
<gene>
    <name evidence="7" type="ORF">L198_07144</name>
</gene>
<comment type="caution">
    <text evidence="7">The sequence shown here is derived from an EMBL/GenBank/DDBJ whole genome shotgun (WGS) entry which is preliminary data.</text>
</comment>
<dbReference type="InterPro" id="IPR019453">
    <property type="entry name" value="VPS39/TGFA1_Znf"/>
</dbReference>
<dbReference type="GO" id="GO:0034058">
    <property type="term" value="P:endosomal vesicle fusion"/>
    <property type="evidence" value="ECO:0007669"/>
    <property type="project" value="TreeGrafter"/>
</dbReference>
<reference evidence="7 8" key="1">
    <citation type="submission" date="2016-06" db="EMBL/GenBank/DDBJ databases">
        <title>Evolution of pathogenesis and genome organization in the Tremellales.</title>
        <authorList>
            <person name="Cuomo C."/>
            <person name="Litvintseva A."/>
            <person name="Heitman J."/>
            <person name="Chen Y."/>
            <person name="Sun S."/>
            <person name="Springer D."/>
            <person name="Dromer F."/>
            <person name="Young S."/>
            <person name="Zeng Q."/>
            <person name="Chapman S."/>
            <person name="Gujja S."/>
            <person name="Saif S."/>
            <person name="Birren B."/>
        </authorList>
    </citation>
    <scope>NUCLEOTIDE SEQUENCE [LARGE SCALE GENOMIC DNA]</scope>
    <source>
        <strain evidence="7 8">CBS 7118</strain>
    </source>
</reference>
<feature type="compositionally biased region" description="Basic and acidic residues" evidence="5">
    <location>
        <begin position="505"/>
        <end position="520"/>
    </location>
</feature>
<accession>A0A1E3IET5</accession>
<dbReference type="PROSITE" id="PS50219">
    <property type="entry name" value="CNH"/>
    <property type="match status" value="1"/>
</dbReference>
<comment type="similarity">
    <text evidence="3">Belongs to the VAM6/VPS39 family.</text>
</comment>
<evidence type="ECO:0000256" key="4">
    <source>
        <dbReference type="PROSITE-ProRule" id="PRU01006"/>
    </source>
</evidence>
<protein>
    <recommendedName>
        <fullName evidence="6">CNH domain-containing protein</fullName>
    </recommendedName>
</protein>
<name>A0A1E3IET5_9TREE</name>
<dbReference type="Proteomes" id="UP000094819">
    <property type="component" value="Unassembled WGS sequence"/>
</dbReference>
<dbReference type="OrthoDB" id="5325112at2759"/>
<feature type="region of interest" description="Disordered" evidence="5">
    <location>
        <begin position="418"/>
        <end position="438"/>
    </location>
</feature>